<dbReference type="PROSITE" id="PS00629">
    <property type="entry name" value="IMP_1"/>
    <property type="match status" value="1"/>
</dbReference>
<evidence type="ECO:0000256" key="3">
    <source>
        <dbReference type="ARBA" id="ARBA00022842"/>
    </source>
</evidence>
<feature type="binding site" evidence="4">
    <location>
        <position position="82"/>
    </location>
    <ligand>
        <name>Mg(2+)</name>
        <dbReference type="ChEBI" id="CHEBI:18420"/>
        <label>1</label>
        <note>catalytic</note>
    </ligand>
</feature>
<dbReference type="InterPro" id="IPR020583">
    <property type="entry name" value="Inositol_monoP_metal-BS"/>
</dbReference>
<keyword evidence="1 4" id="KW-0479">Metal-binding</keyword>
<dbReference type="GO" id="GO:0007165">
    <property type="term" value="P:signal transduction"/>
    <property type="evidence" value="ECO:0007669"/>
    <property type="project" value="TreeGrafter"/>
</dbReference>
<comment type="cofactor">
    <cofactor evidence="4">
        <name>Mg(2+)</name>
        <dbReference type="ChEBI" id="CHEBI:18420"/>
    </cofactor>
</comment>
<protein>
    <submittedName>
        <fullName evidence="5">Inositol monophosphatase</fullName>
    </submittedName>
</protein>
<dbReference type="EMBL" id="PNHG01000014">
    <property type="protein sequence ID" value="PMC63869.1"/>
    <property type="molecule type" value="Genomic_DNA"/>
</dbReference>
<dbReference type="GO" id="GO:0046872">
    <property type="term" value="F:metal ion binding"/>
    <property type="evidence" value="ECO:0007669"/>
    <property type="project" value="UniProtKB-KW"/>
</dbReference>
<dbReference type="AlphaFoldDB" id="A0A2N6T3F7"/>
<dbReference type="SUPFAM" id="SSF56655">
    <property type="entry name" value="Carbohydrate phosphatase"/>
    <property type="match status" value="1"/>
</dbReference>
<sequence>MAAMNTLTAGFIKENLLVDDTKLANALTRTAGRLALRMRAAGLETAQKTSVSDVVTQADTAAEQFVVEALTALRPEDGLLGEEGAAKKSTSGRTWVIDPVDGTYNFSCGSDYFCSALALVEGDPAEPKQIVASAVTRPALDTTWVAEDAGASVNGTPLPTLRSAPLESLALATYLHPRDMNNAAIRDTWLDAVNRAATVRMFGAGSIDLATVASGGVGGWLQHSVPAWDWLPGKALVEAVGGRAEQITAGGVTWSVAGNPQLVADVLAKLESHV</sequence>
<comment type="caution">
    <text evidence="5">The sequence shown here is derived from an EMBL/GenBank/DDBJ whole genome shotgun (WGS) entry which is preliminary data.</text>
</comment>
<dbReference type="Pfam" id="PF00459">
    <property type="entry name" value="Inositol_P"/>
    <property type="match status" value="1"/>
</dbReference>
<organism evidence="5 6">
    <name type="scientific">Corynebacterium tuscaniense</name>
    <dbReference type="NCBI Taxonomy" id="302449"/>
    <lineage>
        <taxon>Bacteria</taxon>
        <taxon>Bacillati</taxon>
        <taxon>Actinomycetota</taxon>
        <taxon>Actinomycetes</taxon>
        <taxon>Mycobacteriales</taxon>
        <taxon>Corynebacteriaceae</taxon>
        <taxon>Corynebacterium</taxon>
    </lineage>
</organism>
<keyword evidence="3 4" id="KW-0460">Magnesium</keyword>
<evidence type="ECO:0000256" key="1">
    <source>
        <dbReference type="ARBA" id="ARBA00022723"/>
    </source>
</evidence>
<dbReference type="Proteomes" id="UP000235836">
    <property type="component" value="Unassembled WGS sequence"/>
</dbReference>
<reference evidence="5 6" key="1">
    <citation type="submission" date="2017-09" db="EMBL/GenBank/DDBJ databases">
        <title>Bacterial strain isolated from the female urinary microbiota.</title>
        <authorList>
            <person name="Thomas-White K."/>
            <person name="Kumar N."/>
            <person name="Forster S."/>
            <person name="Putonti C."/>
            <person name="Lawley T."/>
            <person name="Wolfe A.J."/>
        </authorList>
    </citation>
    <scope>NUCLEOTIDE SEQUENCE [LARGE SCALE GENOMIC DNA]</scope>
    <source>
        <strain evidence="5 6">UMB0792</strain>
    </source>
</reference>
<evidence type="ECO:0000313" key="5">
    <source>
        <dbReference type="EMBL" id="PMC63869.1"/>
    </source>
</evidence>
<feature type="binding site" evidence="4">
    <location>
        <position position="229"/>
    </location>
    <ligand>
        <name>Mg(2+)</name>
        <dbReference type="ChEBI" id="CHEBI:18420"/>
        <label>1</label>
        <note>catalytic</note>
    </ligand>
</feature>
<dbReference type="Gene3D" id="3.40.190.80">
    <property type="match status" value="1"/>
</dbReference>
<dbReference type="GO" id="GO:0008934">
    <property type="term" value="F:inositol monophosphate 1-phosphatase activity"/>
    <property type="evidence" value="ECO:0007669"/>
    <property type="project" value="TreeGrafter"/>
</dbReference>
<feature type="binding site" evidence="4">
    <location>
        <position position="98"/>
    </location>
    <ligand>
        <name>Mg(2+)</name>
        <dbReference type="ChEBI" id="CHEBI:18420"/>
        <label>1</label>
        <note>catalytic</note>
    </ligand>
</feature>
<dbReference type="PRINTS" id="PR00377">
    <property type="entry name" value="IMPHPHTASES"/>
</dbReference>
<evidence type="ECO:0000256" key="2">
    <source>
        <dbReference type="ARBA" id="ARBA00022801"/>
    </source>
</evidence>
<dbReference type="CDD" id="cd01637">
    <property type="entry name" value="IMPase_like"/>
    <property type="match status" value="1"/>
</dbReference>
<dbReference type="PANTHER" id="PTHR20854:SF4">
    <property type="entry name" value="INOSITOL-1-MONOPHOSPHATASE-RELATED"/>
    <property type="match status" value="1"/>
</dbReference>
<dbReference type="InterPro" id="IPR000760">
    <property type="entry name" value="Inositol_monophosphatase-like"/>
</dbReference>
<dbReference type="Gene3D" id="3.30.540.10">
    <property type="entry name" value="Fructose-1,6-Bisphosphatase, subunit A, domain 1"/>
    <property type="match status" value="1"/>
</dbReference>
<keyword evidence="2" id="KW-0378">Hydrolase</keyword>
<gene>
    <name evidence="5" type="ORF">CJ203_08720</name>
</gene>
<evidence type="ECO:0000256" key="4">
    <source>
        <dbReference type="PIRSR" id="PIRSR600760-2"/>
    </source>
</evidence>
<name>A0A2N6T3F7_9CORY</name>
<evidence type="ECO:0000313" key="6">
    <source>
        <dbReference type="Proteomes" id="UP000235836"/>
    </source>
</evidence>
<proteinExistence type="predicted"/>
<feature type="binding site" evidence="4">
    <location>
        <position position="101"/>
    </location>
    <ligand>
        <name>Mg(2+)</name>
        <dbReference type="ChEBI" id="CHEBI:18420"/>
        <label>1</label>
        <note>catalytic</note>
    </ligand>
</feature>
<accession>A0A2N6T3F7</accession>
<keyword evidence="6" id="KW-1185">Reference proteome</keyword>
<dbReference type="GO" id="GO:0006020">
    <property type="term" value="P:inositol metabolic process"/>
    <property type="evidence" value="ECO:0007669"/>
    <property type="project" value="TreeGrafter"/>
</dbReference>
<dbReference type="PANTHER" id="PTHR20854">
    <property type="entry name" value="INOSITOL MONOPHOSPHATASE"/>
    <property type="match status" value="1"/>
</dbReference>